<evidence type="ECO:0000313" key="1">
    <source>
        <dbReference type="EMBL" id="KKU10551.1"/>
    </source>
</evidence>
<keyword evidence="1" id="KW-0808">Transferase</keyword>
<dbReference type="InterPro" id="IPR029044">
    <property type="entry name" value="Nucleotide-diphossugar_trans"/>
</dbReference>
<accession>A0A0G1MQC0</accession>
<proteinExistence type="predicted"/>
<organism evidence="1 2">
    <name type="scientific">Candidatus Woesebacteria bacterium GW2011_GWB1_45_5</name>
    <dbReference type="NCBI Taxonomy" id="1618581"/>
    <lineage>
        <taxon>Bacteria</taxon>
        <taxon>Candidatus Woeseibacteriota</taxon>
    </lineage>
</organism>
<dbReference type="AlphaFoldDB" id="A0A0G1MQC0"/>
<protein>
    <submittedName>
        <fullName evidence="1">Glycosyl transferase family 2</fullName>
    </submittedName>
</protein>
<dbReference type="EMBL" id="LCLA01000009">
    <property type="protein sequence ID" value="KKU10551.1"/>
    <property type="molecule type" value="Genomic_DNA"/>
</dbReference>
<evidence type="ECO:0000313" key="2">
    <source>
        <dbReference type="Proteomes" id="UP000034329"/>
    </source>
</evidence>
<dbReference type="SUPFAM" id="SSF53448">
    <property type="entry name" value="Nucleotide-diphospho-sugar transferases"/>
    <property type="match status" value="1"/>
</dbReference>
<dbReference type="Gene3D" id="3.90.550.10">
    <property type="entry name" value="Spore Coat Polysaccharide Biosynthesis Protein SpsA, Chain A"/>
    <property type="match status" value="1"/>
</dbReference>
<sequence length="72" mass="8090">MKITAHCLVKNEENFIWFAINSILPFVDEIFAWDNGSTDMTVKMIKSVKSLKLKFKDAAGIKPGLSRKKTSG</sequence>
<dbReference type="GO" id="GO:0016740">
    <property type="term" value="F:transferase activity"/>
    <property type="evidence" value="ECO:0007669"/>
    <property type="project" value="UniProtKB-KW"/>
</dbReference>
<reference evidence="1 2" key="1">
    <citation type="journal article" date="2015" name="Nature">
        <title>rRNA introns, odd ribosomes, and small enigmatic genomes across a large radiation of phyla.</title>
        <authorList>
            <person name="Brown C.T."/>
            <person name="Hug L.A."/>
            <person name="Thomas B.C."/>
            <person name="Sharon I."/>
            <person name="Castelle C.J."/>
            <person name="Singh A."/>
            <person name="Wilkins M.J."/>
            <person name="Williams K.H."/>
            <person name="Banfield J.F."/>
        </authorList>
    </citation>
    <scope>NUCLEOTIDE SEQUENCE [LARGE SCALE GENOMIC DNA]</scope>
</reference>
<comment type="caution">
    <text evidence="1">The sequence shown here is derived from an EMBL/GenBank/DDBJ whole genome shotgun (WGS) entry which is preliminary data.</text>
</comment>
<dbReference type="Proteomes" id="UP000034329">
    <property type="component" value="Unassembled WGS sequence"/>
</dbReference>
<name>A0A0G1MQC0_9BACT</name>
<gene>
    <name evidence="1" type="ORF">UX13_C0009G0013</name>
</gene>